<accession>A0A8H9HZH6</accession>
<keyword evidence="2" id="KW-0813">Transport</keyword>
<dbReference type="Proteomes" id="UP000610124">
    <property type="component" value="Unassembled WGS sequence"/>
</dbReference>
<evidence type="ECO:0000256" key="4">
    <source>
        <dbReference type="ARBA" id="ARBA00022692"/>
    </source>
</evidence>
<evidence type="ECO:0000256" key="2">
    <source>
        <dbReference type="ARBA" id="ARBA00022448"/>
    </source>
</evidence>
<dbReference type="AlphaFoldDB" id="A0A1E7NEU2"/>
<proteinExistence type="predicted"/>
<evidence type="ECO:0000256" key="1">
    <source>
        <dbReference type="ARBA" id="ARBA00004429"/>
    </source>
</evidence>
<reference evidence="10" key="3">
    <citation type="submission" date="2016-08" db="EMBL/GenBank/DDBJ databases">
        <title>Sequencing, assembly and comparative genomics of S. aureofaciens ATCC 10762.</title>
        <authorList>
            <person name="Gradnigo J.S."/>
            <person name="Johnson N."/>
            <person name="Somerville G.A."/>
        </authorList>
    </citation>
    <scope>NUCLEOTIDE SEQUENCE [LARGE SCALE GENOMIC DNA]</scope>
    <source>
        <strain evidence="10">ATCC 10762 / DSM 40127 / CCM 3239 / JCM 4008 / LMG 5968 / NBRC 12843 / NCIMB 8234 / A-377</strain>
    </source>
</reference>
<keyword evidence="5" id="KW-1133">Transmembrane helix</keyword>
<protein>
    <submittedName>
        <fullName evidence="9">Uncharacterized protein</fullName>
    </submittedName>
</protein>
<gene>
    <name evidence="8" type="ORF">GCM10010502_46930</name>
    <name evidence="9" type="ORF">HS99_0000370</name>
</gene>
<dbReference type="Proteomes" id="UP000037395">
    <property type="component" value="Unassembled WGS sequence"/>
</dbReference>
<evidence type="ECO:0000313" key="9">
    <source>
        <dbReference type="EMBL" id="OEV39220.1"/>
    </source>
</evidence>
<feature type="region of interest" description="Disordered" evidence="7">
    <location>
        <begin position="132"/>
        <end position="154"/>
    </location>
</feature>
<dbReference type="InterPro" id="IPR036259">
    <property type="entry name" value="MFS_trans_sf"/>
</dbReference>
<keyword evidence="3" id="KW-1003">Cell membrane</keyword>
<reference evidence="8" key="1">
    <citation type="journal article" date="2014" name="Int. J. Syst. Evol. Microbiol.">
        <title>Complete genome sequence of Corynebacterium casei LMG S-19264T (=DSM 44701T), isolated from a smear-ripened cheese.</title>
        <authorList>
            <consortium name="US DOE Joint Genome Institute (JGI-PGF)"/>
            <person name="Walter F."/>
            <person name="Albersmeier A."/>
            <person name="Kalinowski J."/>
            <person name="Ruckert C."/>
        </authorList>
    </citation>
    <scope>NUCLEOTIDE SEQUENCE</scope>
    <source>
        <strain evidence="8">JCM 4434</strain>
    </source>
</reference>
<dbReference type="EMBL" id="JPRF03000001">
    <property type="protein sequence ID" value="OEV39220.1"/>
    <property type="molecule type" value="Genomic_DNA"/>
</dbReference>
<reference evidence="8" key="5">
    <citation type="submission" date="2020-09" db="EMBL/GenBank/DDBJ databases">
        <authorList>
            <person name="Sun Q."/>
            <person name="Ohkuma M."/>
        </authorList>
    </citation>
    <scope>NUCLEOTIDE SEQUENCE</scope>
    <source>
        <strain evidence="8">JCM 4434</strain>
    </source>
</reference>
<dbReference type="PANTHER" id="PTHR23513">
    <property type="entry name" value="INTEGRAL MEMBRANE EFFLUX PROTEIN-RELATED"/>
    <property type="match status" value="1"/>
</dbReference>
<dbReference type="SUPFAM" id="SSF103473">
    <property type="entry name" value="MFS general substrate transporter"/>
    <property type="match status" value="2"/>
</dbReference>
<keyword evidence="4" id="KW-0812">Transmembrane</keyword>
<name>A0A1E7NEU2_KITAU</name>
<dbReference type="PANTHER" id="PTHR23513:SF9">
    <property type="entry name" value="ENTEROBACTIN EXPORTER ENTS"/>
    <property type="match status" value="1"/>
</dbReference>
<accession>A0A1E7NEU2</accession>
<keyword evidence="10" id="KW-1185">Reference proteome</keyword>
<evidence type="ECO:0000256" key="6">
    <source>
        <dbReference type="ARBA" id="ARBA00023136"/>
    </source>
</evidence>
<comment type="subcellular location">
    <subcellularLocation>
        <location evidence="1">Cell inner membrane</location>
        <topology evidence="1">Multi-pass membrane protein</topology>
    </subcellularLocation>
</comment>
<comment type="caution">
    <text evidence="9">The sequence shown here is derived from an EMBL/GenBank/DDBJ whole genome shotgun (WGS) entry which is preliminary data.</text>
</comment>
<dbReference type="Gene3D" id="1.20.1250.20">
    <property type="entry name" value="MFS general substrate transporter like domains"/>
    <property type="match status" value="1"/>
</dbReference>
<dbReference type="EMBL" id="BMUB01000011">
    <property type="protein sequence ID" value="GGU88660.1"/>
    <property type="molecule type" value="Genomic_DNA"/>
</dbReference>
<evidence type="ECO:0000256" key="5">
    <source>
        <dbReference type="ARBA" id="ARBA00022989"/>
    </source>
</evidence>
<sequence length="292" mass="29407">MVPRLVPPDQLVAAGALLSLRRSIGGVAAPAAAVLLIATAGAPAAYLVGLGTFLLSIALLAHVRPVPSARDAGAPPLREFAGAPDVARRPDLLGTCLADLAATVSPCPPPCSRSRPRSWPPPGRSACYNPRPRPAAWSRPPPAAGPGECTGTDGLSCSPPPWSALPTAAAAFAPDLWAALICLAVAGGSHWTGDTFRSAIWNRSVPDELRGPAAGLELLTGSAGPALGDLRAGGLAARQGIRAALRTGGLPCLGGSTVLAAALPALWRYDQRAHRAEVVPGSASAPAPEPAP</sequence>
<evidence type="ECO:0000256" key="3">
    <source>
        <dbReference type="ARBA" id="ARBA00022475"/>
    </source>
</evidence>
<keyword evidence="6" id="KW-0472">Membrane</keyword>
<evidence type="ECO:0000313" key="10">
    <source>
        <dbReference type="Proteomes" id="UP000037395"/>
    </source>
</evidence>
<organism evidence="9 10">
    <name type="scientific">Kitasatospora aureofaciens</name>
    <name type="common">Streptomyces aureofaciens</name>
    <dbReference type="NCBI Taxonomy" id="1894"/>
    <lineage>
        <taxon>Bacteria</taxon>
        <taxon>Bacillati</taxon>
        <taxon>Actinomycetota</taxon>
        <taxon>Actinomycetes</taxon>
        <taxon>Kitasatosporales</taxon>
        <taxon>Streptomycetaceae</taxon>
        <taxon>Kitasatospora</taxon>
    </lineage>
</organism>
<reference evidence="9" key="4">
    <citation type="submission" date="2016-08" db="EMBL/GenBank/DDBJ databases">
        <title>Sequencing, Assembly and Comparative Genomics of S. aureofaciens ATCC 10762.</title>
        <authorList>
            <person name="Gradnigo J.S."/>
            <person name="Johnson N."/>
            <person name="Somerville G.A."/>
        </authorList>
    </citation>
    <scope>NUCLEOTIDE SEQUENCE [LARGE SCALE GENOMIC DNA]</scope>
    <source>
        <strain evidence="9">ATCC 10762</strain>
    </source>
</reference>
<reference evidence="9 10" key="2">
    <citation type="submission" date="2014-07" db="EMBL/GenBank/DDBJ databases">
        <authorList>
            <person name="Zhang J.E."/>
            <person name="Yang H."/>
            <person name="Guo J."/>
            <person name="Deng Z."/>
            <person name="Luo H."/>
            <person name="Luo M."/>
            <person name="Zhao B."/>
        </authorList>
    </citation>
    <scope>NUCLEOTIDE SEQUENCE [LARGE SCALE GENOMIC DNA]</scope>
    <source>
        <strain evidence="9">ATCC 10762</strain>
        <strain evidence="10">ATCC 10762 / DSM 40127 / CCM 3239 / JCM 4008 / LMG 5968 / NBRC 12843 / NCIMB 8234 / A-377</strain>
    </source>
</reference>
<dbReference type="GO" id="GO:0005886">
    <property type="term" value="C:plasma membrane"/>
    <property type="evidence" value="ECO:0007669"/>
    <property type="project" value="UniProtKB-SubCell"/>
</dbReference>
<evidence type="ECO:0000256" key="7">
    <source>
        <dbReference type="SAM" id="MobiDB-lite"/>
    </source>
</evidence>
<evidence type="ECO:0000313" key="8">
    <source>
        <dbReference type="EMBL" id="GGU88660.1"/>
    </source>
</evidence>